<evidence type="ECO:0000256" key="3">
    <source>
        <dbReference type="SAM" id="MobiDB-lite"/>
    </source>
</evidence>
<accession>A0A5C4LI72</accession>
<keyword evidence="5" id="KW-0067">ATP-binding</keyword>
<dbReference type="Proteomes" id="UP000305267">
    <property type="component" value="Unassembled WGS sequence"/>
</dbReference>
<proteinExistence type="inferred from homology"/>
<evidence type="ECO:0000256" key="2">
    <source>
        <dbReference type="ARBA" id="ARBA00022448"/>
    </source>
</evidence>
<dbReference type="EMBL" id="VDDA01000005">
    <property type="protein sequence ID" value="TNC13050.1"/>
    <property type="molecule type" value="Genomic_DNA"/>
</dbReference>
<feature type="region of interest" description="Disordered" evidence="3">
    <location>
        <begin position="128"/>
        <end position="184"/>
    </location>
</feature>
<protein>
    <submittedName>
        <fullName evidence="5">ATP-binding cassette domain-containing protein</fullName>
    </submittedName>
</protein>
<comment type="caution">
    <text evidence="5">The sequence shown here is derived from an EMBL/GenBank/DDBJ whole genome shotgun (WGS) entry which is preliminary data.</text>
</comment>
<dbReference type="GO" id="GO:0016887">
    <property type="term" value="F:ATP hydrolysis activity"/>
    <property type="evidence" value="ECO:0007669"/>
    <property type="project" value="InterPro"/>
</dbReference>
<dbReference type="PANTHER" id="PTHR42788">
    <property type="entry name" value="TAURINE IMPORT ATP-BINDING PROTEIN-RELATED"/>
    <property type="match status" value="1"/>
</dbReference>
<evidence type="ECO:0000259" key="4">
    <source>
        <dbReference type="Pfam" id="PF00005"/>
    </source>
</evidence>
<feature type="region of interest" description="Disordered" evidence="3">
    <location>
        <begin position="1"/>
        <end position="54"/>
    </location>
</feature>
<evidence type="ECO:0000313" key="5">
    <source>
        <dbReference type="EMBL" id="TNC13050.1"/>
    </source>
</evidence>
<dbReference type="InterPro" id="IPR027417">
    <property type="entry name" value="P-loop_NTPase"/>
</dbReference>
<evidence type="ECO:0000313" key="6">
    <source>
        <dbReference type="Proteomes" id="UP000305267"/>
    </source>
</evidence>
<feature type="compositionally biased region" description="Basic and acidic residues" evidence="3">
    <location>
        <begin position="7"/>
        <end position="16"/>
    </location>
</feature>
<dbReference type="InterPro" id="IPR003439">
    <property type="entry name" value="ABC_transporter-like_ATP-bd"/>
</dbReference>
<feature type="compositionally biased region" description="Pro residues" evidence="3">
    <location>
        <begin position="130"/>
        <end position="142"/>
    </location>
</feature>
<name>A0A5C4LI72_9HYPH</name>
<dbReference type="AlphaFoldDB" id="A0A5C4LI72"/>
<dbReference type="PANTHER" id="PTHR42788:SF13">
    <property type="entry name" value="ALIPHATIC SULFONATES IMPORT ATP-BINDING PROTEIN SSUB"/>
    <property type="match status" value="1"/>
</dbReference>
<keyword evidence="2" id="KW-0813">Transport</keyword>
<evidence type="ECO:0000256" key="1">
    <source>
        <dbReference type="ARBA" id="ARBA00005417"/>
    </source>
</evidence>
<dbReference type="SUPFAM" id="SSF52540">
    <property type="entry name" value="P-loop containing nucleoside triphosphate hydrolases"/>
    <property type="match status" value="1"/>
</dbReference>
<dbReference type="GO" id="GO:0005524">
    <property type="term" value="F:ATP binding"/>
    <property type="evidence" value="ECO:0007669"/>
    <property type="project" value="UniProtKB-KW"/>
</dbReference>
<sequence length="184" mass="19323">MAAPRPVPDRVCRPDPARASQGAPPAPPHPRPDHRPRGSRVTRGARLTPDSRSAIARGATDFTVDGRPLRARDGIDLSVAPGEFVTIVGASGCGTSTLLRIVAGLDPAHDGAVRHDGRPIWRCAASCSLSPPPRSRPAPPLARRPTPPRRRTDPFGCARQARTGAGADAPDALASTRRCQGARV</sequence>
<keyword evidence="6" id="KW-1185">Reference proteome</keyword>
<reference evidence="5 6" key="1">
    <citation type="submission" date="2019-06" db="EMBL/GenBank/DDBJ databases">
        <title>Genome of Methylobacterium sp. 17Sr1-39.</title>
        <authorList>
            <person name="Seo T."/>
        </authorList>
    </citation>
    <scope>NUCLEOTIDE SEQUENCE [LARGE SCALE GENOMIC DNA]</scope>
    <source>
        <strain evidence="5 6">17Sr1-39</strain>
    </source>
</reference>
<organism evidence="5 6">
    <name type="scientific">Methylobacterium terricola</name>
    <dbReference type="NCBI Taxonomy" id="2583531"/>
    <lineage>
        <taxon>Bacteria</taxon>
        <taxon>Pseudomonadati</taxon>
        <taxon>Pseudomonadota</taxon>
        <taxon>Alphaproteobacteria</taxon>
        <taxon>Hyphomicrobiales</taxon>
        <taxon>Methylobacteriaceae</taxon>
        <taxon>Methylobacterium</taxon>
    </lineage>
</organism>
<feature type="domain" description="ABC transporter" evidence="4">
    <location>
        <begin position="74"/>
        <end position="122"/>
    </location>
</feature>
<dbReference type="Gene3D" id="3.40.50.300">
    <property type="entry name" value="P-loop containing nucleotide triphosphate hydrolases"/>
    <property type="match status" value="1"/>
</dbReference>
<keyword evidence="5" id="KW-0547">Nucleotide-binding</keyword>
<gene>
    <name evidence="5" type="ORF">FF100_15000</name>
</gene>
<dbReference type="Pfam" id="PF00005">
    <property type="entry name" value="ABC_tran"/>
    <property type="match status" value="1"/>
</dbReference>
<comment type="similarity">
    <text evidence="1">Belongs to the ABC transporter superfamily.</text>
</comment>
<dbReference type="OrthoDB" id="4310860at2"/>
<dbReference type="InterPro" id="IPR050166">
    <property type="entry name" value="ABC_transporter_ATP-bind"/>
</dbReference>